<comment type="caution">
    <text evidence="2">The sequence shown here is derived from an EMBL/GenBank/DDBJ whole genome shotgun (WGS) entry which is preliminary data.</text>
</comment>
<organism evidence="2 3">
    <name type="scientific">Kitasatospora cineracea</name>
    <dbReference type="NCBI Taxonomy" id="88074"/>
    <lineage>
        <taxon>Bacteria</taxon>
        <taxon>Bacillati</taxon>
        <taxon>Actinomycetota</taxon>
        <taxon>Actinomycetes</taxon>
        <taxon>Kitasatosporales</taxon>
        <taxon>Streptomycetaceae</taxon>
        <taxon>Kitasatospora</taxon>
    </lineage>
</organism>
<evidence type="ECO:0000259" key="1">
    <source>
        <dbReference type="Pfam" id="PF00542"/>
    </source>
</evidence>
<name>A0A8G1UFN8_9ACTN</name>
<reference evidence="2 3" key="1">
    <citation type="submission" date="2018-11" db="EMBL/GenBank/DDBJ databases">
        <title>Sequencing the genomes of 1000 actinobacteria strains.</title>
        <authorList>
            <person name="Klenk H.-P."/>
        </authorList>
    </citation>
    <scope>NUCLEOTIDE SEQUENCE [LARGE SCALE GENOMIC DNA]</scope>
    <source>
        <strain evidence="2 3">DSM 44780</strain>
    </source>
</reference>
<accession>A0A8G1UFN8</accession>
<dbReference type="EMBL" id="RJVJ01000002">
    <property type="protein sequence ID" value="ROR37401.1"/>
    <property type="molecule type" value="Genomic_DNA"/>
</dbReference>
<feature type="domain" description="Large ribosomal subunit protein bL12 C-terminal" evidence="1">
    <location>
        <begin position="16"/>
        <end position="80"/>
    </location>
</feature>
<dbReference type="GO" id="GO:0006412">
    <property type="term" value="P:translation"/>
    <property type="evidence" value="ECO:0007669"/>
    <property type="project" value="InterPro"/>
</dbReference>
<sequence length="82" mass="8935">MAVEYALLICDQGPISVVLTDPGPRPFEVVKVVRRRTGLSLWHSKSLISDLPATILEDAAQEVAEATVRELLEAGAHAEVRE</sequence>
<dbReference type="SUPFAM" id="SSF54736">
    <property type="entry name" value="ClpS-like"/>
    <property type="match status" value="1"/>
</dbReference>
<dbReference type="GO" id="GO:0003735">
    <property type="term" value="F:structural constituent of ribosome"/>
    <property type="evidence" value="ECO:0007669"/>
    <property type="project" value="InterPro"/>
</dbReference>
<dbReference type="InterPro" id="IPR013823">
    <property type="entry name" value="Ribosomal_bL12_C"/>
</dbReference>
<evidence type="ECO:0000313" key="3">
    <source>
        <dbReference type="Proteomes" id="UP000267408"/>
    </source>
</evidence>
<dbReference type="InterPro" id="IPR014719">
    <property type="entry name" value="Ribosomal_bL12_C/ClpS-like"/>
</dbReference>
<dbReference type="AlphaFoldDB" id="A0A8G1UFN8"/>
<dbReference type="RefSeq" id="WP_123561295.1">
    <property type="nucleotide sequence ID" value="NZ_RJVJ01000002.1"/>
</dbReference>
<dbReference type="Proteomes" id="UP000267408">
    <property type="component" value="Unassembled WGS sequence"/>
</dbReference>
<dbReference type="Gene3D" id="3.30.1390.10">
    <property type="match status" value="1"/>
</dbReference>
<gene>
    <name evidence="2" type="ORF">EDD39_5541</name>
</gene>
<dbReference type="Pfam" id="PF00542">
    <property type="entry name" value="Ribosomal_L12"/>
    <property type="match status" value="1"/>
</dbReference>
<protein>
    <submittedName>
        <fullName evidence="2">Ribosomal L7/L12-like protein</fullName>
    </submittedName>
</protein>
<dbReference type="OrthoDB" id="3872576at2"/>
<proteinExistence type="predicted"/>
<evidence type="ECO:0000313" key="2">
    <source>
        <dbReference type="EMBL" id="ROR37401.1"/>
    </source>
</evidence>